<gene>
    <name evidence="1" type="ORF">LCGC14_2729580</name>
</gene>
<dbReference type="EMBL" id="LAZR01049378">
    <property type="protein sequence ID" value="KKK89786.1"/>
    <property type="molecule type" value="Genomic_DNA"/>
</dbReference>
<dbReference type="AlphaFoldDB" id="A0A0F9BZB8"/>
<accession>A0A0F9BZB8</accession>
<reference evidence="1" key="1">
    <citation type="journal article" date="2015" name="Nature">
        <title>Complex archaea that bridge the gap between prokaryotes and eukaryotes.</title>
        <authorList>
            <person name="Spang A."/>
            <person name="Saw J.H."/>
            <person name="Jorgensen S.L."/>
            <person name="Zaremba-Niedzwiedzka K."/>
            <person name="Martijn J."/>
            <person name="Lind A.E."/>
            <person name="van Eijk R."/>
            <person name="Schleper C."/>
            <person name="Guy L."/>
            <person name="Ettema T.J."/>
        </authorList>
    </citation>
    <scope>NUCLEOTIDE SEQUENCE</scope>
</reference>
<comment type="caution">
    <text evidence="1">The sequence shown here is derived from an EMBL/GenBank/DDBJ whole genome shotgun (WGS) entry which is preliminary data.</text>
</comment>
<name>A0A0F9BZB8_9ZZZZ</name>
<protein>
    <submittedName>
        <fullName evidence="1">Uncharacterized protein</fullName>
    </submittedName>
</protein>
<evidence type="ECO:0000313" key="1">
    <source>
        <dbReference type="EMBL" id="KKK89786.1"/>
    </source>
</evidence>
<organism evidence="1">
    <name type="scientific">marine sediment metagenome</name>
    <dbReference type="NCBI Taxonomy" id="412755"/>
    <lineage>
        <taxon>unclassified sequences</taxon>
        <taxon>metagenomes</taxon>
        <taxon>ecological metagenomes</taxon>
    </lineage>
</organism>
<sequence length="120" mass="13291">MALSDYLTGEEWDACYYVAMVANRGQNLGDAMHVTIEVLLAGGYKFSGLDEYGDKLQQVGDGVNAPKMCIFLGNPYKVDQLALVENGRRFLKQHAPTMITETDEEWAGLVAKAKEEKVND</sequence>
<proteinExistence type="predicted"/>